<dbReference type="InterPro" id="IPR000192">
    <property type="entry name" value="Aminotrans_V_dom"/>
</dbReference>
<feature type="domain" description="Aminotransferase class V" evidence="1">
    <location>
        <begin position="2"/>
        <end position="276"/>
    </location>
</feature>
<dbReference type="SUPFAM" id="SSF53383">
    <property type="entry name" value="PLP-dependent transferases"/>
    <property type="match status" value="1"/>
</dbReference>
<evidence type="ECO:0000259" key="1">
    <source>
        <dbReference type="Pfam" id="PF00266"/>
    </source>
</evidence>
<keyword evidence="2" id="KW-0808">Transferase</keyword>
<dbReference type="Pfam" id="PF00266">
    <property type="entry name" value="Aminotran_5"/>
    <property type="match status" value="1"/>
</dbReference>
<organism evidence="2">
    <name type="scientific">uncultured Solirubrobacteraceae bacterium</name>
    <dbReference type="NCBI Taxonomy" id="1162706"/>
    <lineage>
        <taxon>Bacteria</taxon>
        <taxon>Bacillati</taxon>
        <taxon>Actinomycetota</taxon>
        <taxon>Thermoleophilia</taxon>
        <taxon>Solirubrobacterales</taxon>
        <taxon>Solirubrobacteraceae</taxon>
        <taxon>environmental samples</taxon>
    </lineage>
</organism>
<dbReference type="InterPro" id="IPR015424">
    <property type="entry name" value="PyrdxlP-dep_Trfase"/>
</dbReference>
<sequence>MIYLDTASVGLPPARVVEAVRADLERWASGGARAPSYDAPIDAARASYARLMNAPVEAVAIGSQVSVFGSLVASGLEPGARVVCAEEDFTSLLFPFLARDLDVVAVPLDRVADAVDRTTDLVAVSAVQSADGRVADLDAIAAAAAHHDAMTFVDATQATGWLPIDATRFDAVATGTYKWLTSPRGAALMTISDRLLERVPPHAAGWYAGADRWNDLYGPPLRLADTARRLDVSPAWSAWVGTAASLEIIEERTVAAVNAHDIGLASALRERLGVEPTASAIVSLPVDDAVAQRVRDAGVVASVRAGRLRLSFHLHNTPDDVERVAELLR</sequence>
<dbReference type="EC" id="2.8.1.7" evidence="2"/>
<accession>A0A6J4SHK7</accession>
<reference evidence="2" key="1">
    <citation type="submission" date="2020-02" db="EMBL/GenBank/DDBJ databases">
        <authorList>
            <person name="Meier V. D."/>
        </authorList>
    </citation>
    <scope>NUCLEOTIDE SEQUENCE</scope>
    <source>
        <strain evidence="2">AVDCRST_MAG85</strain>
    </source>
</reference>
<dbReference type="PANTHER" id="PTHR43586:SF21">
    <property type="entry name" value="PYRIDOXAL PHOSPHATE (PLP)-DEPENDENT ASPARTATE AMINOTRANSFERASE SUPERFAMILY"/>
    <property type="match status" value="1"/>
</dbReference>
<gene>
    <name evidence="2" type="ORF">AVDCRST_MAG85-1651</name>
</gene>
<dbReference type="Gene3D" id="3.90.1150.10">
    <property type="entry name" value="Aspartate Aminotransferase, domain 1"/>
    <property type="match status" value="1"/>
</dbReference>
<dbReference type="EMBL" id="CADCVT010000181">
    <property type="protein sequence ID" value="CAA9499169.1"/>
    <property type="molecule type" value="Genomic_DNA"/>
</dbReference>
<dbReference type="InterPro" id="IPR015421">
    <property type="entry name" value="PyrdxlP-dep_Trfase_major"/>
</dbReference>
<name>A0A6J4SHK7_9ACTN</name>
<dbReference type="GO" id="GO:0031071">
    <property type="term" value="F:cysteine desulfurase activity"/>
    <property type="evidence" value="ECO:0007669"/>
    <property type="project" value="UniProtKB-EC"/>
</dbReference>
<dbReference type="Gene3D" id="3.40.640.10">
    <property type="entry name" value="Type I PLP-dependent aspartate aminotransferase-like (Major domain)"/>
    <property type="match status" value="1"/>
</dbReference>
<dbReference type="InterPro" id="IPR015422">
    <property type="entry name" value="PyrdxlP-dep_Trfase_small"/>
</dbReference>
<evidence type="ECO:0000313" key="2">
    <source>
        <dbReference type="EMBL" id="CAA9499169.1"/>
    </source>
</evidence>
<protein>
    <submittedName>
        <fullName evidence="2">Cysteine desulfurase</fullName>
        <ecNumber evidence="2">2.8.1.7</ecNumber>
    </submittedName>
</protein>
<proteinExistence type="predicted"/>
<dbReference type="PANTHER" id="PTHR43586">
    <property type="entry name" value="CYSTEINE DESULFURASE"/>
    <property type="match status" value="1"/>
</dbReference>
<dbReference type="AlphaFoldDB" id="A0A6J4SHK7"/>